<dbReference type="RefSeq" id="WP_039632294.1">
    <property type="nucleotide sequence ID" value="NZ_AYSO01000015.1"/>
</dbReference>
<proteinExistence type="predicted"/>
<sequence>MKKLKNLLLLTAVLAVFAFGGCSSKEKSEPVEPMKASFETKDYDGKTFTASIPANWEVDETTMAPIVSFLNVSESTENFVSNANVNIMDLPKEDLVDMSKYAELVKKELENTQQGLIFNVTKSEAINLPSGQGALFELDIKLSPESIKSLVDSNKLDKEWLDILNKTGSIDTLKDEIYYKQIQIHMPQNNKMAVIGYAFTPASSANNKEITTYLAHHLKVK</sequence>
<dbReference type="OrthoDB" id="9959034at2"/>
<feature type="chain" id="PRO_5038523034" evidence="1">
    <location>
        <begin position="19"/>
        <end position="221"/>
    </location>
</feature>
<feature type="signal peptide" evidence="1">
    <location>
        <begin position="1"/>
        <end position="18"/>
    </location>
</feature>
<keyword evidence="1" id="KW-0732">Signal</keyword>
<dbReference type="EMBL" id="AYSO01000015">
    <property type="protein sequence ID" value="KIE46847.1"/>
    <property type="molecule type" value="Genomic_DNA"/>
</dbReference>
<dbReference type="AlphaFoldDB" id="A0A0C1R0B6"/>
<gene>
    <name evidence="2" type="ORF">U732_1360</name>
</gene>
<keyword evidence="2" id="KW-0449">Lipoprotein</keyword>
<protein>
    <submittedName>
        <fullName evidence="2">Putative lipoprotein</fullName>
    </submittedName>
</protein>
<comment type="caution">
    <text evidence="2">The sequence shown here is derived from an EMBL/GenBank/DDBJ whole genome shotgun (WGS) entry which is preliminary data.</text>
</comment>
<reference evidence="2 3" key="1">
    <citation type="journal article" date="2015" name="Infect. Genet. Evol.">
        <title>Genomic sequences of six botulinum neurotoxin-producing strains representing three clostridial species illustrate the mobility and diversity of botulinum neurotoxin genes.</title>
        <authorList>
            <person name="Smith T.J."/>
            <person name="Hill K.K."/>
            <person name="Xie G."/>
            <person name="Foley B.T."/>
            <person name="Williamson C.H."/>
            <person name="Foster J.T."/>
            <person name="Johnson S.L."/>
            <person name="Chertkov O."/>
            <person name="Teshima H."/>
            <person name="Gibbons H.S."/>
            <person name="Johnsky L.A."/>
            <person name="Karavis M.A."/>
            <person name="Smith L.A."/>
        </authorList>
    </citation>
    <scope>NUCLEOTIDE SEQUENCE [LARGE SCALE GENOMIC DNA]</scope>
    <source>
        <strain evidence="2 3">CDC 2741</strain>
    </source>
</reference>
<dbReference type="Proteomes" id="UP000031366">
    <property type="component" value="Unassembled WGS sequence"/>
</dbReference>
<dbReference type="PROSITE" id="PS51257">
    <property type="entry name" value="PROKAR_LIPOPROTEIN"/>
    <property type="match status" value="1"/>
</dbReference>
<evidence type="ECO:0000313" key="2">
    <source>
        <dbReference type="EMBL" id="KIE46847.1"/>
    </source>
</evidence>
<keyword evidence="3" id="KW-1185">Reference proteome</keyword>
<accession>A0A0C1R0B6</accession>
<name>A0A0C1R0B6_9CLOT</name>
<evidence type="ECO:0000256" key="1">
    <source>
        <dbReference type="SAM" id="SignalP"/>
    </source>
</evidence>
<organism evidence="2 3">
    <name type="scientific">Clostridium argentinense CDC 2741</name>
    <dbReference type="NCBI Taxonomy" id="1418104"/>
    <lineage>
        <taxon>Bacteria</taxon>
        <taxon>Bacillati</taxon>
        <taxon>Bacillota</taxon>
        <taxon>Clostridia</taxon>
        <taxon>Eubacteriales</taxon>
        <taxon>Clostridiaceae</taxon>
        <taxon>Clostridium</taxon>
    </lineage>
</organism>
<evidence type="ECO:0000313" key="3">
    <source>
        <dbReference type="Proteomes" id="UP000031366"/>
    </source>
</evidence>